<protein>
    <submittedName>
        <fullName evidence="1">Xylanase</fullName>
    </submittedName>
</protein>
<keyword evidence="1" id="KW-0624">Polysaccharide degradation</keyword>
<gene>
    <name evidence="1" type="ORF">JYE49_03950</name>
</gene>
<evidence type="ECO:0000313" key="2">
    <source>
        <dbReference type="Proteomes" id="UP000682782"/>
    </source>
</evidence>
<evidence type="ECO:0000313" key="1">
    <source>
        <dbReference type="EMBL" id="QUC67862.1"/>
    </source>
</evidence>
<dbReference type="Proteomes" id="UP000682782">
    <property type="component" value="Chromosome"/>
</dbReference>
<keyword evidence="1" id="KW-0858">Xylan degradation</keyword>
<name>A0AC61MY39_9FIRM</name>
<dbReference type="EMBL" id="CP068393">
    <property type="protein sequence ID" value="QUC67862.1"/>
    <property type="molecule type" value="Genomic_DNA"/>
</dbReference>
<reference evidence="1" key="1">
    <citation type="submission" date="2021-01" db="EMBL/GenBank/DDBJ databases">
        <title>Complete genome sequence of Clostridiales bacterium R-7.</title>
        <authorList>
            <person name="Mahoney-Kurpe S.C."/>
            <person name="Palevich N."/>
            <person name="Koike S."/>
            <person name="Moon C.D."/>
            <person name="Attwood G.T."/>
        </authorList>
    </citation>
    <scope>NUCLEOTIDE SEQUENCE</scope>
    <source>
        <strain evidence="1">R-7</strain>
    </source>
</reference>
<keyword evidence="1" id="KW-0378">Hydrolase</keyword>
<organism evidence="1 2">
    <name type="scientific">Aristaeella hokkaidonensis</name>
    <dbReference type="NCBI Taxonomy" id="3046382"/>
    <lineage>
        <taxon>Bacteria</taxon>
        <taxon>Bacillati</taxon>
        <taxon>Bacillota</taxon>
        <taxon>Clostridia</taxon>
        <taxon>Eubacteriales</taxon>
        <taxon>Aristaeellaceae</taxon>
        <taxon>Aristaeella</taxon>
    </lineage>
</organism>
<keyword evidence="1" id="KW-0119">Carbohydrate metabolism</keyword>
<sequence length="376" mass="43310">MKTRAFDTGVYPNYLAEAGIGDEEARAMVHKAFETIFFDEQENFCHHTDEDAWCMVDTGNIDARTEGMSYGMMMCVQMDRKDIFDKLWTFSERYMLMKEGPCEGYFRWSVHIDGSSNSNGPAPDGEEYYAMALFMAAARWGDGEGSFNYSARAREILRHAVHQHEMVQGGQPMWEPENTYIRFVPGMKISDPSYHLPHFYELFAVKADEQDRPFWKKAAEQSRKYIALSADPVTGLSPEYADYDGKTVLLFGKPWVYYSDAYRVAENVALDRIWFGEDPALTLIETHLQDFFAEQDMSDLRAYELDGTAQSEPAMHPTAIRAVLGAASAASESEHRLRFLKDFAELPMRKGVRRYYDNCLYFFCLLMLTGNYRIYL</sequence>
<keyword evidence="1" id="KW-0326">Glycosidase</keyword>
<keyword evidence="2" id="KW-1185">Reference proteome</keyword>
<accession>A0AC61MY39</accession>
<proteinExistence type="predicted"/>